<keyword evidence="2" id="KW-1185">Reference proteome</keyword>
<gene>
    <name evidence="1" type="ORF">PENTCL1PPCAC_9539</name>
</gene>
<accession>A0AAV5SWR8</accession>
<evidence type="ECO:0000313" key="1">
    <source>
        <dbReference type="EMBL" id="GMS87364.1"/>
    </source>
</evidence>
<dbReference type="AlphaFoldDB" id="A0AAV5SWR8"/>
<reference evidence="1" key="1">
    <citation type="submission" date="2023-10" db="EMBL/GenBank/DDBJ databases">
        <title>Genome assembly of Pristionchus species.</title>
        <authorList>
            <person name="Yoshida K."/>
            <person name="Sommer R.J."/>
        </authorList>
    </citation>
    <scope>NUCLEOTIDE SEQUENCE</scope>
    <source>
        <strain evidence="1">RS0144</strain>
    </source>
</reference>
<organism evidence="1 2">
    <name type="scientific">Pristionchus entomophagus</name>
    <dbReference type="NCBI Taxonomy" id="358040"/>
    <lineage>
        <taxon>Eukaryota</taxon>
        <taxon>Metazoa</taxon>
        <taxon>Ecdysozoa</taxon>
        <taxon>Nematoda</taxon>
        <taxon>Chromadorea</taxon>
        <taxon>Rhabditida</taxon>
        <taxon>Rhabditina</taxon>
        <taxon>Diplogasteromorpha</taxon>
        <taxon>Diplogasteroidea</taxon>
        <taxon>Neodiplogasteridae</taxon>
        <taxon>Pristionchus</taxon>
    </lineage>
</organism>
<dbReference type="Proteomes" id="UP001432027">
    <property type="component" value="Unassembled WGS sequence"/>
</dbReference>
<dbReference type="PANTHER" id="PTHR20905">
    <property type="entry name" value="N-ACETYLTRANSFERASE-RELATED"/>
    <property type="match status" value="1"/>
</dbReference>
<dbReference type="Gene3D" id="3.40.630.30">
    <property type="match status" value="1"/>
</dbReference>
<comment type="caution">
    <text evidence="1">The sequence shown here is derived from an EMBL/GenBank/DDBJ whole genome shotgun (WGS) entry which is preliminary data.</text>
</comment>
<dbReference type="PANTHER" id="PTHR20905:SF30">
    <property type="entry name" value="N-ACETYLTRANSFERASE DOMAIN-CONTAINING PROTEIN"/>
    <property type="match status" value="1"/>
</dbReference>
<dbReference type="InterPro" id="IPR016181">
    <property type="entry name" value="Acyl_CoA_acyltransferase"/>
</dbReference>
<name>A0AAV5SWR8_9BILA</name>
<proteinExistence type="predicted"/>
<dbReference type="EMBL" id="BTSX01000003">
    <property type="protein sequence ID" value="GMS87364.1"/>
    <property type="molecule type" value="Genomic_DNA"/>
</dbReference>
<evidence type="ECO:0000313" key="2">
    <source>
        <dbReference type="Proteomes" id="UP001432027"/>
    </source>
</evidence>
<dbReference type="SUPFAM" id="SSF55729">
    <property type="entry name" value="Acyl-CoA N-acyltransferases (Nat)"/>
    <property type="match status" value="1"/>
</dbReference>
<protein>
    <recommendedName>
        <fullName evidence="3">N-acetyltransferase domain-containing protein</fullName>
    </recommendedName>
</protein>
<dbReference type="GO" id="GO:0008080">
    <property type="term" value="F:N-acetyltransferase activity"/>
    <property type="evidence" value="ECO:0007669"/>
    <property type="project" value="TreeGrafter"/>
</dbReference>
<sequence length="244" mass="28119">MLSRGLRRCLGEVGARCFASSSRDPSLKYEFLPAEERDKGKIMDVALNHFLYTEPHSVALGINRDSGKDIIDYIVSKSLYYPFCYTINHKETGKTIGFRLMSVAHRDESNEFHPFELDVEKCEEGVQILCSILDSLKPEVWKFQPEANKILRREITFVHRDHQRQGIAQYLLHLGVDFDKLRADGFDGIQSEASSKANQALLAKNGYKMLLESTRKAYTRKDGQPIKLPDETKCMQLYYFNLRK</sequence>
<evidence type="ECO:0008006" key="3">
    <source>
        <dbReference type="Google" id="ProtNLM"/>
    </source>
</evidence>